<dbReference type="InterPro" id="IPR042243">
    <property type="entry name" value="HypD_1"/>
</dbReference>
<dbReference type="Proteomes" id="UP000280296">
    <property type="component" value="Unassembled WGS sequence"/>
</dbReference>
<dbReference type="GO" id="GO:0070025">
    <property type="term" value="F:carbon monoxide binding"/>
    <property type="evidence" value="ECO:0007669"/>
    <property type="project" value="TreeGrafter"/>
</dbReference>
<sequence length="369" mass="39941">MRHIDVYRNSDLIAGLLGRIRRQVDPARTYRIMEVCGGHTHAFHRFGLPDLLPSNVELIHGPGCPVCVLPRGRIDQGLAMAEEPGVILTAFGDMMRVPGTLGSPLRARASGRDVRAVYSPIDALRLAEANPDRRVVFFAIGFETTAPATALTVLLARRKRVENVSVFCNHVRIVPALEALLAPPGAGLDGMIGPGHVSTVIGSLAYEFIPRDHGIPVVVSGFEPLDLLQAVLLLIERINEGRADLVNAYRRAVPDGGNAAALAAMDRVFEERDSFEWRGLGRIPWSALRLREEFADLDAERWFPPPDAGDGAPDDSPCGRVLRGLMRPTSCPLFGGECSPEHPIGALMVSSEGACAAYHAYRRGEPAAT</sequence>
<dbReference type="InterPro" id="IPR002780">
    <property type="entry name" value="Hyd_form_HypD"/>
</dbReference>
<comment type="similarity">
    <text evidence="1">Belongs to the HypD family.</text>
</comment>
<name>A0A432MGB1_9BACT</name>
<accession>A0A432MGB1</accession>
<dbReference type="AlphaFoldDB" id="A0A432MGB1"/>
<dbReference type="RefSeq" id="WP_126726882.1">
    <property type="nucleotide sequence ID" value="NZ_RYZH01000038.1"/>
</dbReference>
<evidence type="ECO:0000313" key="4">
    <source>
        <dbReference type="EMBL" id="RUL85634.1"/>
    </source>
</evidence>
<dbReference type="Pfam" id="PF01924">
    <property type="entry name" value="HypD"/>
    <property type="match status" value="1"/>
</dbReference>
<keyword evidence="2" id="KW-0479">Metal-binding</keyword>
<dbReference type="Gene3D" id="3.40.50.11750">
    <property type="entry name" value="HypD, alpha/beta domain 1"/>
    <property type="match status" value="2"/>
</dbReference>
<comment type="caution">
    <text evidence="4">The sequence shown here is derived from an EMBL/GenBank/DDBJ whole genome shotgun (WGS) entry which is preliminary data.</text>
</comment>
<dbReference type="PIRSF" id="PIRSF005622">
    <property type="entry name" value="Hydrgn_mat_hypD"/>
    <property type="match status" value="1"/>
</dbReference>
<evidence type="ECO:0000313" key="5">
    <source>
        <dbReference type="Proteomes" id="UP000280296"/>
    </source>
</evidence>
<dbReference type="Gene3D" id="6.10.20.100">
    <property type="match status" value="1"/>
</dbReference>
<dbReference type="PANTHER" id="PTHR30149">
    <property type="entry name" value="HYDROGENASE PROTEIN ASSEMBLY PROTEIN HYPD"/>
    <property type="match status" value="1"/>
</dbReference>
<dbReference type="PANTHER" id="PTHR30149:SF0">
    <property type="entry name" value="HYDROGENASE MATURATION FACTOR HYPD"/>
    <property type="match status" value="1"/>
</dbReference>
<keyword evidence="3" id="KW-0408">Iron</keyword>
<proteinExistence type="inferred from homology"/>
<dbReference type="EMBL" id="RYZH01000038">
    <property type="protein sequence ID" value="RUL85634.1"/>
    <property type="molecule type" value="Genomic_DNA"/>
</dbReference>
<dbReference type="GO" id="GO:0051539">
    <property type="term" value="F:4 iron, 4 sulfur cluster binding"/>
    <property type="evidence" value="ECO:0007669"/>
    <property type="project" value="TreeGrafter"/>
</dbReference>
<dbReference type="InterPro" id="IPR042244">
    <property type="entry name" value="HypD_2_sf"/>
</dbReference>
<organism evidence="4 5">
    <name type="scientific">Tautonia sociabilis</name>
    <dbReference type="NCBI Taxonomy" id="2080755"/>
    <lineage>
        <taxon>Bacteria</taxon>
        <taxon>Pseudomonadati</taxon>
        <taxon>Planctomycetota</taxon>
        <taxon>Planctomycetia</taxon>
        <taxon>Isosphaerales</taxon>
        <taxon>Isosphaeraceae</taxon>
        <taxon>Tautonia</taxon>
    </lineage>
</organism>
<evidence type="ECO:0000256" key="3">
    <source>
        <dbReference type="ARBA" id="ARBA00023004"/>
    </source>
</evidence>
<dbReference type="GO" id="GO:0005506">
    <property type="term" value="F:iron ion binding"/>
    <property type="evidence" value="ECO:0007669"/>
    <property type="project" value="TreeGrafter"/>
</dbReference>
<keyword evidence="5" id="KW-1185">Reference proteome</keyword>
<evidence type="ECO:0000256" key="1">
    <source>
        <dbReference type="ARBA" id="ARBA00007888"/>
    </source>
</evidence>
<protein>
    <submittedName>
        <fullName evidence="4">Hydrogenase formation protein HypD</fullName>
    </submittedName>
</protein>
<reference evidence="4 5" key="2">
    <citation type="submission" date="2019-01" db="EMBL/GenBank/DDBJ databases">
        <title>Tautonia sociabilis, a novel thermotolerant planctomycete of Isosphaeraceae family, isolated from a 4000 m deep subterranean habitat.</title>
        <authorList>
            <person name="Kovaleva O.L."/>
            <person name="Elcheninov A.G."/>
            <person name="Van Heerden E."/>
            <person name="Toshchakov S.V."/>
            <person name="Novikov A."/>
            <person name="Bonch-Osmolovskaya E.A."/>
            <person name="Kublanov I.V."/>
        </authorList>
    </citation>
    <scope>NUCLEOTIDE SEQUENCE [LARGE SCALE GENOMIC DNA]</scope>
    <source>
        <strain evidence="4 5">GM2012</strain>
    </source>
</reference>
<dbReference type="NCBIfam" id="TIGR00075">
    <property type="entry name" value="hypD"/>
    <property type="match status" value="1"/>
</dbReference>
<dbReference type="GO" id="GO:0051604">
    <property type="term" value="P:protein maturation"/>
    <property type="evidence" value="ECO:0007669"/>
    <property type="project" value="TreeGrafter"/>
</dbReference>
<gene>
    <name evidence="4" type="primary">hypD</name>
    <name evidence="4" type="ORF">TsocGM_18170</name>
</gene>
<dbReference type="OrthoDB" id="9770424at2"/>
<evidence type="ECO:0000256" key="2">
    <source>
        <dbReference type="ARBA" id="ARBA00022723"/>
    </source>
</evidence>
<reference evidence="4 5" key="1">
    <citation type="submission" date="2018-12" db="EMBL/GenBank/DDBJ databases">
        <authorList>
            <person name="Toschakov S.V."/>
        </authorList>
    </citation>
    <scope>NUCLEOTIDE SEQUENCE [LARGE SCALE GENOMIC DNA]</scope>
    <source>
        <strain evidence="4 5">GM2012</strain>
    </source>
</reference>